<evidence type="ECO:0000313" key="9">
    <source>
        <dbReference type="EMBL" id="SCC24280.1"/>
    </source>
</evidence>
<keyword evidence="10" id="KW-1185">Reference proteome</keyword>
<comment type="similarity">
    <text evidence="1">Belongs to the four-carbon acid sugar kinase family.</text>
</comment>
<evidence type="ECO:0000256" key="1">
    <source>
        <dbReference type="ARBA" id="ARBA00005715"/>
    </source>
</evidence>
<dbReference type="Gene3D" id="3.40.50.10840">
    <property type="entry name" value="Putative sugar-binding, N-terminal domain"/>
    <property type="match status" value="1"/>
</dbReference>
<feature type="domain" description="Four-carbon acid sugar kinase N-terminal" evidence="7">
    <location>
        <begin position="10"/>
        <end position="225"/>
    </location>
</feature>
<evidence type="ECO:0000256" key="6">
    <source>
        <dbReference type="ARBA" id="ARBA00023277"/>
    </source>
</evidence>
<evidence type="ECO:0000256" key="3">
    <source>
        <dbReference type="ARBA" id="ARBA00022741"/>
    </source>
</evidence>
<dbReference type="InterPro" id="IPR010737">
    <property type="entry name" value="4-carb_acid_sugar_kinase_N"/>
</dbReference>
<dbReference type="EMBL" id="FMAY01000009">
    <property type="protein sequence ID" value="SCC24280.1"/>
    <property type="molecule type" value="Genomic_DNA"/>
</dbReference>
<sequence>MNDPTSDKQIAILADDFTGANDAGVSLAQCGMTVDVALSANYVSTAQARIYNSDSRALTASDAAQRVTALTQKIVAHGAPQWLVKKIDSTLRGNVGAEVAAMLQVCKAPAAIIAPAFPTAGRITRNGQCFVHGQLLTDTEFASDPKTPVTSADIGTLLAAHSRAEIRYLHAADVAAALATASASATLLLVVDAQSDAELDEIVAGAESATSRPLLVGSAGLCDALARRLNPCVPRTVLAVVGSMSEIAQQQLAWAAKHPRTEQVFIDINTLFTPAAAEYRQRIVRILVSGRHCLVHTCPDTQARHQIAALCEQQGVSRSELGERICAFLGALTRDVLREAQPDALYLSGGDVAVAAAHALGAKGFSIRGRAAGCVPWGYFSGCLWQRPVMTKAGGFGDETTLLKVLHFIEEKSSD</sequence>
<dbReference type="InterPro" id="IPR037051">
    <property type="entry name" value="4-carb_acid_sugar_kinase_N_sf"/>
</dbReference>
<proteinExistence type="inferred from homology"/>
<keyword evidence="3" id="KW-0547">Nucleotide-binding</keyword>
<dbReference type="GO" id="GO:0016301">
    <property type="term" value="F:kinase activity"/>
    <property type="evidence" value="ECO:0007669"/>
    <property type="project" value="UniProtKB-KW"/>
</dbReference>
<evidence type="ECO:0000256" key="4">
    <source>
        <dbReference type="ARBA" id="ARBA00022777"/>
    </source>
</evidence>
<keyword evidence="5" id="KW-0067">ATP-binding</keyword>
<dbReference type="GO" id="GO:0005524">
    <property type="term" value="F:ATP binding"/>
    <property type="evidence" value="ECO:0007669"/>
    <property type="project" value="UniProtKB-KW"/>
</dbReference>
<name>A0A1C4CZ16_9ENTR</name>
<evidence type="ECO:0000313" key="10">
    <source>
        <dbReference type="Proteomes" id="UP000198975"/>
    </source>
</evidence>
<dbReference type="InterPro" id="IPR031475">
    <property type="entry name" value="NBD_C"/>
</dbReference>
<dbReference type="Proteomes" id="UP000198975">
    <property type="component" value="Unassembled WGS sequence"/>
</dbReference>
<keyword evidence="6" id="KW-0119">Carbohydrate metabolism</keyword>
<dbReference type="InterPro" id="IPR042213">
    <property type="entry name" value="NBD_C_sf"/>
</dbReference>
<dbReference type="AlphaFoldDB" id="A0A1C4CZ16"/>
<evidence type="ECO:0000259" key="8">
    <source>
        <dbReference type="Pfam" id="PF17042"/>
    </source>
</evidence>
<evidence type="ECO:0000259" key="7">
    <source>
        <dbReference type="Pfam" id="PF07005"/>
    </source>
</evidence>
<dbReference type="RefSeq" id="WP_088237499.1">
    <property type="nucleotide sequence ID" value="NZ_FMAY01000009.1"/>
</dbReference>
<feature type="domain" description="Four-carbon acid sugar kinase nucleotide binding" evidence="8">
    <location>
        <begin position="238"/>
        <end position="402"/>
    </location>
</feature>
<keyword evidence="2" id="KW-0808">Transferase</keyword>
<protein>
    <submittedName>
        <fullName evidence="9">Uncharacterized conserved protein YgbK, DUF1537 family</fullName>
    </submittedName>
</protein>
<accession>A0A1C4CZ16</accession>
<dbReference type="Pfam" id="PF17042">
    <property type="entry name" value="NBD_C"/>
    <property type="match status" value="1"/>
</dbReference>
<gene>
    <name evidence="9" type="ORF">GA0061071_109130</name>
</gene>
<dbReference type="OrthoDB" id="191465at2"/>
<keyword evidence="4" id="KW-0418">Kinase</keyword>
<organism evidence="9 10">
    <name type="scientific">Kosakonia oryzendophytica</name>
    <dbReference type="NCBI Taxonomy" id="1005665"/>
    <lineage>
        <taxon>Bacteria</taxon>
        <taxon>Pseudomonadati</taxon>
        <taxon>Pseudomonadota</taxon>
        <taxon>Gammaproteobacteria</taxon>
        <taxon>Enterobacterales</taxon>
        <taxon>Enterobacteriaceae</taxon>
        <taxon>Kosakonia</taxon>
    </lineage>
</organism>
<dbReference type="Gene3D" id="3.40.980.20">
    <property type="entry name" value="Four-carbon acid sugar kinase, nucleotide binding domain"/>
    <property type="match status" value="1"/>
</dbReference>
<dbReference type="Pfam" id="PF07005">
    <property type="entry name" value="SBD_N"/>
    <property type="match status" value="1"/>
</dbReference>
<reference evidence="10" key="1">
    <citation type="submission" date="2016-08" db="EMBL/GenBank/DDBJ databases">
        <authorList>
            <person name="Varghese N."/>
            <person name="Submissions Spin"/>
        </authorList>
    </citation>
    <scope>NUCLEOTIDE SEQUENCE [LARGE SCALE GENOMIC DNA]</scope>
    <source>
        <strain evidence="10">REICA_082</strain>
    </source>
</reference>
<dbReference type="SUPFAM" id="SSF142764">
    <property type="entry name" value="YgbK-like"/>
    <property type="match status" value="1"/>
</dbReference>
<dbReference type="NCBIfam" id="NF047819">
    <property type="entry name" value="ThrnKinDtnkGamma"/>
    <property type="match status" value="1"/>
</dbReference>
<evidence type="ECO:0000256" key="2">
    <source>
        <dbReference type="ARBA" id="ARBA00022679"/>
    </source>
</evidence>
<evidence type="ECO:0000256" key="5">
    <source>
        <dbReference type="ARBA" id="ARBA00022840"/>
    </source>
</evidence>